<name>A0A3B3BJI7_ORYME</name>
<dbReference type="AlphaFoldDB" id="A0A3B3BJI7"/>
<evidence type="ECO:0000313" key="3">
    <source>
        <dbReference type="Proteomes" id="UP000261560"/>
    </source>
</evidence>
<reference evidence="2" key="2">
    <citation type="submission" date="2025-09" db="UniProtKB">
        <authorList>
            <consortium name="Ensembl"/>
        </authorList>
    </citation>
    <scope>IDENTIFICATION</scope>
</reference>
<reference evidence="2" key="1">
    <citation type="submission" date="2025-08" db="UniProtKB">
        <authorList>
            <consortium name="Ensembl"/>
        </authorList>
    </citation>
    <scope>IDENTIFICATION</scope>
</reference>
<accession>A0A3B3BJI7</accession>
<proteinExistence type="predicted"/>
<keyword evidence="3" id="KW-1185">Reference proteome</keyword>
<evidence type="ECO:0000256" key="1">
    <source>
        <dbReference type="SAM" id="MobiDB-lite"/>
    </source>
</evidence>
<protein>
    <submittedName>
        <fullName evidence="2">Uncharacterized protein</fullName>
    </submittedName>
</protein>
<sequence>DPTGSGFLKVFYSEDLDIDFVPLPVQHRPPLHSTDRGPKTGSSLRVVPPEDAALEPEPGQSRAAGVRRQPRPGAWPGGSGVMTTRAGDVGLWWTLLPPALRTEANSGLDGKLPSGTERAQAGRVYMAVSCLTVTMTARLCSCLLAELDSVKLHGAEASGFLKRFSNISAKLKMIRTMFKKLTLLFFVFNFYL</sequence>
<organism evidence="2 3">
    <name type="scientific">Oryzias melastigma</name>
    <name type="common">Marine medaka</name>
    <dbReference type="NCBI Taxonomy" id="30732"/>
    <lineage>
        <taxon>Eukaryota</taxon>
        <taxon>Metazoa</taxon>
        <taxon>Chordata</taxon>
        <taxon>Craniata</taxon>
        <taxon>Vertebrata</taxon>
        <taxon>Euteleostomi</taxon>
        <taxon>Actinopterygii</taxon>
        <taxon>Neopterygii</taxon>
        <taxon>Teleostei</taxon>
        <taxon>Neoteleostei</taxon>
        <taxon>Acanthomorphata</taxon>
        <taxon>Ovalentaria</taxon>
        <taxon>Atherinomorphae</taxon>
        <taxon>Beloniformes</taxon>
        <taxon>Adrianichthyidae</taxon>
        <taxon>Oryziinae</taxon>
        <taxon>Oryzias</taxon>
    </lineage>
</organism>
<feature type="region of interest" description="Disordered" evidence="1">
    <location>
        <begin position="27"/>
        <end position="81"/>
    </location>
</feature>
<dbReference type="Ensembl" id="ENSOMET00000007917.1">
    <property type="protein sequence ID" value="ENSOMEP00000005178.1"/>
    <property type="gene ID" value="ENSOMEG00000006169.1"/>
</dbReference>
<evidence type="ECO:0000313" key="2">
    <source>
        <dbReference type="Ensembl" id="ENSOMEP00000005178.1"/>
    </source>
</evidence>
<dbReference type="PaxDb" id="30732-ENSOMEP00000005178"/>
<dbReference type="Proteomes" id="UP000261560">
    <property type="component" value="Unplaced"/>
</dbReference>